<accession>A0A439DKY7</accession>
<name>A0A439DKY7_9PEZI</name>
<dbReference type="InterPro" id="IPR025332">
    <property type="entry name" value="DUF4238"/>
</dbReference>
<dbReference type="STRING" id="363999.A0A439DKY7"/>
<evidence type="ECO:0008006" key="3">
    <source>
        <dbReference type="Google" id="ProtNLM"/>
    </source>
</evidence>
<reference evidence="1 2" key="1">
    <citation type="submission" date="2018-12" db="EMBL/GenBank/DDBJ databases">
        <title>Draft genome sequence of Xylaria grammica IHI A82.</title>
        <authorList>
            <person name="Buettner E."/>
            <person name="Kellner H."/>
        </authorList>
    </citation>
    <scope>NUCLEOTIDE SEQUENCE [LARGE SCALE GENOMIC DNA]</scope>
    <source>
        <strain evidence="1 2">IHI A82</strain>
    </source>
</reference>
<proteinExistence type="predicted"/>
<gene>
    <name evidence="1" type="ORF">EKO27_g36</name>
</gene>
<sequence length="741" mass="86068">MAGPVHTTPSNPEYQHFVPQFILRNFAHKYTGPQRSKKGKNKKKDDSIFRGEFVVNNVNLKADPIAIEETKVKRILGQYDMYQDTALPAAQRRQIETMLGKLEAQVSTIFRKMTKAFDAGDTSVWVTREERNAIRKFLFILKYRGSTFHNRFYHENPDEYDANDKSRLQTYMEKNGLKRPVDVWFHNLKTIMNLNMNTENWQRELVEQMYSDDAMWFFMHSEMMYMAICTPSETDAEFILTDNSYNVFEGPNTFVQNPATGEFSDNGWTSFHEFAPLSPKLMIILRSLLLPVPEEDSDPKIKAWRDARRKEAVDDWYGTSQKSSLADLPIKKARNSYSEVVNGQVRLLPGEDGMKRKTDKFCFQFFPVGMEHVNKINHILFDNAYRCTNIVFNSRDTFFKTLEWYMTYSGTLGKLITGDSEDKRRKHLQNLAALLKSLGSTREPVWTESPGHAMSEFEQLRALFRSLKAGLMDWMLSAEQELQTSPTPPRGSKFAYICLGGSDETFLEDMEHAAFMLKQRIKIDVRSRGMPEMIREQDRQELIKEYLTYPSRKVLFYVKRVRLMILEHHDEGYLQRAIDSALEDPEDIIAQALHDKMAPNKLNRLIYNTAMNDIDREKNPISEQELWKTPPQSLEGALRLGMIGKYVFAIPGLLKDCGIPEVERLAPIQEQIIRRQDLSRIKGLPFHFITNDQKTELLTRLMVKPMFRQALDNSVEADLLSRLEDVLFKISYPTPPMKPPI</sequence>
<dbReference type="Pfam" id="PF14022">
    <property type="entry name" value="DUF4238"/>
    <property type="match status" value="1"/>
</dbReference>
<comment type="caution">
    <text evidence="1">The sequence shown here is derived from an EMBL/GenBank/DDBJ whole genome shotgun (WGS) entry which is preliminary data.</text>
</comment>
<keyword evidence="2" id="KW-1185">Reference proteome</keyword>
<evidence type="ECO:0000313" key="1">
    <source>
        <dbReference type="EMBL" id="RWA15062.1"/>
    </source>
</evidence>
<dbReference type="Proteomes" id="UP000286045">
    <property type="component" value="Unassembled WGS sequence"/>
</dbReference>
<dbReference type="AlphaFoldDB" id="A0A439DKY7"/>
<protein>
    <recommendedName>
        <fullName evidence="3">DUF4238 domain-containing protein</fullName>
    </recommendedName>
</protein>
<dbReference type="EMBL" id="RYZI01000001">
    <property type="protein sequence ID" value="RWA15062.1"/>
    <property type="molecule type" value="Genomic_DNA"/>
</dbReference>
<evidence type="ECO:0000313" key="2">
    <source>
        <dbReference type="Proteomes" id="UP000286045"/>
    </source>
</evidence>
<organism evidence="1 2">
    <name type="scientific">Xylaria grammica</name>
    <dbReference type="NCBI Taxonomy" id="363999"/>
    <lineage>
        <taxon>Eukaryota</taxon>
        <taxon>Fungi</taxon>
        <taxon>Dikarya</taxon>
        <taxon>Ascomycota</taxon>
        <taxon>Pezizomycotina</taxon>
        <taxon>Sordariomycetes</taxon>
        <taxon>Xylariomycetidae</taxon>
        <taxon>Xylariales</taxon>
        <taxon>Xylariaceae</taxon>
        <taxon>Xylaria</taxon>
    </lineage>
</organism>